<dbReference type="EC" id="3.5.1.54" evidence="2"/>
<dbReference type="Gene3D" id="3.30.1360.40">
    <property type="match status" value="1"/>
</dbReference>
<feature type="domain" description="Carboxyltransferase" evidence="1">
    <location>
        <begin position="4"/>
        <end position="64"/>
    </location>
</feature>
<dbReference type="SUPFAM" id="SSF160467">
    <property type="entry name" value="PH0987 N-terminal domain-like"/>
    <property type="match status" value="1"/>
</dbReference>
<protein>
    <submittedName>
        <fullName evidence="2">Allophanate hydrolase subunit 1</fullName>
        <ecNumber evidence="2">3.5.1.54</ecNumber>
    </submittedName>
</protein>
<dbReference type="GO" id="GO:0004039">
    <property type="term" value="F:allophanate hydrolase activity"/>
    <property type="evidence" value="ECO:0007669"/>
    <property type="project" value="UniProtKB-EC"/>
</dbReference>
<dbReference type="AlphaFoldDB" id="A0A380FHB3"/>
<dbReference type="InterPro" id="IPR003833">
    <property type="entry name" value="CT_C_D"/>
</dbReference>
<reference evidence="2 3" key="1">
    <citation type="submission" date="2018-06" db="EMBL/GenBank/DDBJ databases">
        <authorList>
            <consortium name="Pathogen Informatics"/>
            <person name="Doyle S."/>
        </authorList>
    </citation>
    <scope>NUCLEOTIDE SEQUENCE [LARGE SCALE GENOMIC DNA]</scope>
    <source>
        <strain evidence="2 3">NCTC12195</strain>
    </source>
</reference>
<gene>
    <name evidence="2" type="ORF">NCTC12195_02812</name>
</gene>
<name>A0A380FHB3_STAGA</name>
<dbReference type="EMBL" id="UHDK01000001">
    <property type="protein sequence ID" value="SUM33355.1"/>
    <property type="molecule type" value="Genomic_DNA"/>
</dbReference>
<proteinExistence type="predicted"/>
<evidence type="ECO:0000313" key="3">
    <source>
        <dbReference type="Proteomes" id="UP000255277"/>
    </source>
</evidence>
<evidence type="ECO:0000259" key="1">
    <source>
        <dbReference type="Pfam" id="PF02682"/>
    </source>
</evidence>
<dbReference type="Proteomes" id="UP000255277">
    <property type="component" value="Unassembled WGS sequence"/>
</dbReference>
<dbReference type="Pfam" id="PF02682">
    <property type="entry name" value="CT_C_D"/>
    <property type="match status" value="1"/>
</dbReference>
<accession>A0A380FHB3</accession>
<keyword evidence="2" id="KW-0378">Hydrolase</keyword>
<sequence>MFLEFKLINEQTIMIYFENQIDPKTFAKVQHVSQYIKDKQLQSITEIIPSYRAIMLYVDTNIFNVERSIK</sequence>
<organism evidence="2 3">
    <name type="scientific">Staphylococcus gallinarum</name>
    <dbReference type="NCBI Taxonomy" id="1293"/>
    <lineage>
        <taxon>Bacteria</taxon>
        <taxon>Bacillati</taxon>
        <taxon>Bacillota</taxon>
        <taxon>Bacilli</taxon>
        <taxon>Bacillales</taxon>
        <taxon>Staphylococcaceae</taxon>
        <taxon>Staphylococcus</taxon>
    </lineage>
</organism>
<evidence type="ECO:0000313" key="2">
    <source>
        <dbReference type="EMBL" id="SUM33355.1"/>
    </source>
</evidence>